<dbReference type="EMBL" id="JADIMG010000096">
    <property type="protein sequence ID" value="MBO8460655.1"/>
    <property type="molecule type" value="Genomic_DNA"/>
</dbReference>
<dbReference type="GO" id="GO:0006203">
    <property type="term" value="P:dGTP catabolic process"/>
    <property type="evidence" value="ECO:0007669"/>
    <property type="project" value="TreeGrafter"/>
</dbReference>
<dbReference type="Gene3D" id="1.10.3210.10">
    <property type="entry name" value="Hypothetical protein af1432"/>
    <property type="match status" value="1"/>
</dbReference>
<evidence type="ECO:0000259" key="1">
    <source>
        <dbReference type="SMART" id="SM00471"/>
    </source>
</evidence>
<dbReference type="InterPro" id="IPR006674">
    <property type="entry name" value="HD_domain"/>
</dbReference>
<comment type="caution">
    <text evidence="2">The sequence shown here is derived from an EMBL/GenBank/DDBJ whole genome shotgun (WGS) entry which is preliminary data.</text>
</comment>
<dbReference type="PANTHER" id="PTHR11373:SF4">
    <property type="entry name" value="DEOXYNUCLEOSIDE TRIPHOSPHATE TRIPHOSPHOHYDROLASE SAMHD1"/>
    <property type="match status" value="1"/>
</dbReference>
<sequence>MATKKKIINDPVFGFINISGHGVLDMLQHPYVQRLTRIRQLGLSSFVYPGAVHTRFLHSIGAMHLMVEAITQLRMQGLEISREDGEAAQLAILLHDIGHGPFSHVLEHTLVCGIGHEELSLLMMERINADTHGQLDRAISIFKNTHPQCFLHQLVSSQLDMDRLDYLCRDSFFCGVNEGTVASARIIKMLNVVDDRLVIEAKGIYSIEKFLVARRLMYWQVYLHKTSVAAEQMLIKILQRAQELARRGEELFASPALRFFLYKRVNKEDFADPHTLDMYAALDDSDIWTAIKVWAEHDDKVLSLLCKAFVNRRLFKVKVLTDSVPESESERLKEQYKGALGLSDEETNFFWGVQTVSTDTYNATDDRINILYNDGTIKDIADASDMLNIQVLTKKVEKHFLYYTQL</sequence>
<dbReference type="AlphaFoldDB" id="A0A9D9N585"/>
<protein>
    <submittedName>
        <fullName evidence="2">HD domain-containing protein</fullName>
    </submittedName>
</protein>
<organism evidence="2 3">
    <name type="scientific">Candidatus Gallipaludibacter merdavium</name>
    <dbReference type="NCBI Taxonomy" id="2840839"/>
    <lineage>
        <taxon>Bacteria</taxon>
        <taxon>Pseudomonadati</taxon>
        <taxon>Bacteroidota</taxon>
        <taxon>Bacteroidia</taxon>
        <taxon>Bacteroidales</taxon>
        <taxon>Candidatus Gallipaludibacter</taxon>
    </lineage>
</organism>
<dbReference type="CDD" id="cd00077">
    <property type="entry name" value="HDc"/>
    <property type="match status" value="1"/>
</dbReference>
<dbReference type="InterPro" id="IPR050135">
    <property type="entry name" value="dGTPase-like"/>
</dbReference>
<evidence type="ECO:0000313" key="2">
    <source>
        <dbReference type="EMBL" id="MBO8460655.1"/>
    </source>
</evidence>
<dbReference type="InterPro" id="IPR003607">
    <property type="entry name" value="HD/PDEase_dom"/>
</dbReference>
<reference evidence="2" key="2">
    <citation type="journal article" date="2021" name="PeerJ">
        <title>Extensive microbial diversity within the chicken gut microbiome revealed by metagenomics and culture.</title>
        <authorList>
            <person name="Gilroy R."/>
            <person name="Ravi A."/>
            <person name="Getino M."/>
            <person name="Pursley I."/>
            <person name="Horton D.L."/>
            <person name="Alikhan N.F."/>
            <person name="Baker D."/>
            <person name="Gharbi K."/>
            <person name="Hall N."/>
            <person name="Watson M."/>
            <person name="Adriaenssens E.M."/>
            <person name="Foster-Nyarko E."/>
            <person name="Jarju S."/>
            <person name="Secka A."/>
            <person name="Antonio M."/>
            <person name="Oren A."/>
            <person name="Chaudhuri R.R."/>
            <person name="La Ragione R."/>
            <person name="Hildebrand F."/>
            <person name="Pallen M.J."/>
        </authorList>
    </citation>
    <scope>NUCLEOTIDE SEQUENCE</scope>
    <source>
        <strain evidence="2">G3-3990</strain>
    </source>
</reference>
<gene>
    <name evidence="2" type="ORF">IAA73_10045</name>
</gene>
<reference evidence="2" key="1">
    <citation type="submission" date="2020-10" db="EMBL/GenBank/DDBJ databases">
        <authorList>
            <person name="Gilroy R."/>
        </authorList>
    </citation>
    <scope>NUCLEOTIDE SEQUENCE</scope>
    <source>
        <strain evidence="2">G3-3990</strain>
    </source>
</reference>
<dbReference type="Pfam" id="PF01966">
    <property type="entry name" value="HD"/>
    <property type="match status" value="1"/>
</dbReference>
<dbReference type="SMART" id="SM00471">
    <property type="entry name" value="HDc"/>
    <property type="match status" value="1"/>
</dbReference>
<accession>A0A9D9N585</accession>
<dbReference type="SUPFAM" id="SSF109604">
    <property type="entry name" value="HD-domain/PDEase-like"/>
    <property type="match status" value="1"/>
</dbReference>
<feature type="domain" description="HD/PDEase" evidence="1">
    <location>
        <begin position="51"/>
        <end position="176"/>
    </location>
</feature>
<proteinExistence type="predicted"/>
<dbReference type="Proteomes" id="UP000823641">
    <property type="component" value="Unassembled WGS sequence"/>
</dbReference>
<dbReference type="InterPro" id="IPR045509">
    <property type="entry name" value="HD_assoc_2"/>
</dbReference>
<evidence type="ECO:0000313" key="3">
    <source>
        <dbReference type="Proteomes" id="UP000823641"/>
    </source>
</evidence>
<dbReference type="Pfam" id="PF19276">
    <property type="entry name" value="HD_assoc_2"/>
    <property type="match status" value="1"/>
</dbReference>
<dbReference type="PANTHER" id="PTHR11373">
    <property type="entry name" value="DEOXYNUCLEOSIDE TRIPHOSPHATE TRIPHOSPHOHYDROLASE"/>
    <property type="match status" value="1"/>
</dbReference>
<dbReference type="GO" id="GO:0008832">
    <property type="term" value="F:dGTPase activity"/>
    <property type="evidence" value="ECO:0007669"/>
    <property type="project" value="TreeGrafter"/>
</dbReference>
<name>A0A9D9N585_9BACT</name>